<dbReference type="Proteomes" id="UP000828390">
    <property type="component" value="Unassembled WGS sequence"/>
</dbReference>
<gene>
    <name evidence="3" type="ORF">DPMN_063876</name>
</gene>
<dbReference type="SUPFAM" id="SSF49842">
    <property type="entry name" value="TNF-like"/>
    <property type="match status" value="1"/>
</dbReference>
<evidence type="ECO:0000256" key="1">
    <source>
        <dbReference type="SAM" id="Phobius"/>
    </source>
</evidence>
<evidence type="ECO:0000313" key="4">
    <source>
        <dbReference type="Proteomes" id="UP000828390"/>
    </source>
</evidence>
<dbReference type="EMBL" id="JAIWYP010000013">
    <property type="protein sequence ID" value="KAH3720964.1"/>
    <property type="molecule type" value="Genomic_DNA"/>
</dbReference>
<name>A0A9D4HKK8_DREPO</name>
<reference evidence="3" key="2">
    <citation type="submission" date="2020-11" db="EMBL/GenBank/DDBJ databases">
        <authorList>
            <person name="McCartney M.A."/>
            <person name="Auch B."/>
            <person name="Kono T."/>
            <person name="Mallez S."/>
            <person name="Becker A."/>
            <person name="Gohl D.M."/>
            <person name="Silverstein K.A.T."/>
            <person name="Koren S."/>
            <person name="Bechman K.B."/>
            <person name="Herman A."/>
            <person name="Abrahante J.E."/>
            <person name="Garbe J."/>
        </authorList>
    </citation>
    <scope>NUCLEOTIDE SEQUENCE</scope>
    <source>
        <strain evidence="3">Duluth1</strain>
        <tissue evidence="3">Whole animal</tissue>
    </source>
</reference>
<sequence length="105" mass="11610">MTNFGSAYNAHVGIFSAPYSGVYVLMATIFIITWTQRSVSFGSQWEHCKIYVGGVGSRNYDTSAGSFVLYLTKGDVVAVQKRNLAEGVYGQYYSYFSGFLLSIVE</sequence>
<evidence type="ECO:0000259" key="2">
    <source>
        <dbReference type="PROSITE" id="PS50871"/>
    </source>
</evidence>
<dbReference type="Gene3D" id="2.60.120.40">
    <property type="match status" value="1"/>
</dbReference>
<keyword evidence="1" id="KW-0472">Membrane</keyword>
<feature type="domain" description="C1q" evidence="2">
    <location>
        <begin position="1"/>
        <end position="105"/>
    </location>
</feature>
<organism evidence="3 4">
    <name type="scientific">Dreissena polymorpha</name>
    <name type="common">Zebra mussel</name>
    <name type="synonym">Mytilus polymorpha</name>
    <dbReference type="NCBI Taxonomy" id="45954"/>
    <lineage>
        <taxon>Eukaryota</taxon>
        <taxon>Metazoa</taxon>
        <taxon>Spiralia</taxon>
        <taxon>Lophotrochozoa</taxon>
        <taxon>Mollusca</taxon>
        <taxon>Bivalvia</taxon>
        <taxon>Autobranchia</taxon>
        <taxon>Heteroconchia</taxon>
        <taxon>Euheterodonta</taxon>
        <taxon>Imparidentia</taxon>
        <taxon>Neoheterodontei</taxon>
        <taxon>Myida</taxon>
        <taxon>Dreissenoidea</taxon>
        <taxon>Dreissenidae</taxon>
        <taxon>Dreissena</taxon>
    </lineage>
</organism>
<evidence type="ECO:0000313" key="3">
    <source>
        <dbReference type="EMBL" id="KAH3720964.1"/>
    </source>
</evidence>
<dbReference type="PROSITE" id="PS50871">
    <property type="entry name" value="C1Q"/>
    <property type="match status" value="1"/>
</dbReference>
<reference evidence="3" key="1">
    <citation type="journal article" date="2019" name="bioRxiv">
        <title>The Genome of the Zebra Mussel, Dreissena polymorpha: A Resource for Invasive Species Research.</title>
        <authorList>
            <person name="McCartney M.A."/>
            <person name="Auch B."/>
            <person name="Kono T."/>
            <person name="Mallez S."/>
            <person name="Zhang Y."/>
            <person name="Obille A."/>
            <person name="Becker A."/>
            <person name="Abrahante J.E."/>
            <person name="Garbe J."/>
            <person name="Badalamenti J.P."/>
            <person name="Herman A."/>
            <person name="Mangelson H."/>
            <person name="Liachko I."/>
            <person name="Sullivan S."/>
            <person name="Sone E.D."/>
            <person name="Koren S."/>
            <person name="Silverstein K.A.T."/>
            <person name="Beckman K.B."/>
            <person name="Gohl D.M."/>
        </authorList>
    </citation>
    <scope>NUCLEOTIDE SEQUENCE</scope>
    <source>
        <strain evidence="3">Duluth1</strain>
        <tissue evidence="3">Whole animal</tissue>
    </source>
</reference>
<protein>
    <recommendedName>
        <fullName evidence="2">C1q domain-containing protein</fullName>
    </recommendedName>
</protein>
<dbReference type="InterPro" id="IPR001073">
    <property type="entry name" value="C1q_dom"/>
</dbReference>
<comment type="caution">
    <text evidence="3">The sequence shown here is derived from an EMBL/GenBank/DDBJ whole genome shotgun (WGS) entry which is preliminary data.</text>
</comment>
<keyword evidence="1" id="KW-0812">Transmembrane</keyword>
<dbReference type="AlphaFoldDB" id="A0A9D4HKK8"/>
<dbReference type="Pfam" id="PF00386">
    <property type="entry name" value="C1q"/>
    <property type="match status" value="1"/>
</dbReference>
<keyword evidence="1" id="KW-1133">Transmembrane helix</keyword>
<feature type="transmembrane region" description="Helical" evidence="1">
    <location>
        <begin position="12"/>
        <end position="34"/>
    </location>
</feature>
<dbReference type="InterPro" id="IPR008983">
    <property type="entry name" value="Tumour_necrosis_fac-like_dom"/>
</dbReference>
<keyword evidence="4" id="KW-1185">Reference proteome</keyword>
<accession>A0A9D4HKK8</accession>
<proteinExistence type="predicted"/>